<keyword evidence="6" id="KW-0812">Transmembrane</keyword>
<dbReference type="PROSITE" id="PS00761">
    <property type="entry name" value="SPASE_I_3"/>
    <property type="match status" value="1"/>
</dbReference>
<feature type="transmembrane region" description="Helical" evidence="6">
    <location>
        <begin position="14"/>
        <end position="36"/>
    </location>
</feature>
<evidence type="ECO:0000256" key="6">
    <source>
        <dbReference type="SAM" id="Phobius"/>
    </source>
</evidence>
<dbReference type="CDD" id="cd06530">
    <property type="entry name" value="S26_SPase_I"/>
    <property type="match status" value="1"/>
</dbReference>
<keyword evidence="6" id="KW-1133">Transmembrane helix</keyword>
<dbReference type="EC" id="3.4.21.89" evidence="3"/>
<comment type="catalytic activity">
    <reaction evidence="1">
        <text>Cleavage of hydrophobic, N-terminal signal or leader sequences from secreted and periplasmic proteins.</text>
        <dbReference type="EC" id="3.4.21.89"/>
    </reaction>
</comment>
<accession>A0A381Y4N3</accession>
<feature type="domain" description="Peptidase S26" evidence="7">
    <location>
        <begin position="81"/>
        <end position="283"/>
    </location>
</feature>
<dbReference type="PROSITE" id="PS00760">
    <property type="entry name" value="SPASE_I_2"/>
    <property type="match status" value="1"/>
</dbReference>
<proteinExistence type="inferred from homology"/>
<dbReference type="EMBL" id="UINC01017356">
    <property type="protein sequence ID" value="SVA71840.1"/>
    <property type="molecule type" value="Genomic_DNA"/>
</dbReference>
<evidence type="ECO:0000256" key="5">
    <source>
        <dbReference type="ARBA" id="ARBA00022801"/>
    </source>
</evidence>
<keyword evidence="4" id="KW-0645">Protease</keyword>
<dbReference type="PRINTS" id="PR00727">
    <property type="entry name" value="LEADERPTASE"/>
</dbReference>
<comment type="similarity">
    <text evidence="2">Belongs to the peptidase S26 family.</text>
</comment>
<dbReference type="InterPro" id="IPR019756">
    <property type="entry name" value="Pept_S26A_signal_pept_1_Ser-AS"/>
</dbReference>
<dbReference type="NCBIfam" id="TIGR02227">
    <property type="entry name" value="sigpep_I_bact"/>
    <property type="match status" value="1"/>
</dbReference>
<dbReference type="GO" id="GO:0009003">
    <property type="term" value="F:signal peptidase activity"/>
    <property type="evidence" value="ECO:0007669"/>
    <property type="project" value="UniProtKB-EC"/>
</dbReference>
<evidence type="ECO:0000313" key="8">
    <source>
        <dbReference type="EMBL" id="SVA71840.1"/>
    </source>
</evidence>
<dbReference type="AlphaFoldDB" id="A0A381Y4N3"/>
<gene>
    <name evidence="8" type="ORF">METZ01_LOCUS124694</name>
</gene>
<dbReference type="GO" id="GO:0004252">
    <property type="term" value="F:serine-type endopeptidase activity"/>
    <property type="evidence" value="ECO:0007669"/>
    <property type="project" value="InterPro"/>
</dbReference>
<organism evidence="8">
    <name type="scientific">marine metagenome</name>
    <dbReference type="NCBI Taxonomy" id="408172"/>
    <lineage>
        <taxon>unclassified sequences</taxon>
        <taxon>metagenomes</taxon>
        <taxon>ecological metagenomes</taxon>
    </lineage>
</organism>
<dbReference type="Pfam" id="PF10502">
    <property type="entry name" value="Peptidase_S26"/>
    <property type="match status" value="1"/>
</dbReference>
<dbReference type="PANTHER" id="PTHR43390:SF1">
    <property type="entry name" value="CHLOROPLAST PROCESSING PEPTIDASE"/>
    <property type="match status" value="1"/>
</dbReference>
<dbReference type="GO" id="GO:0006465">
    <property type="term" value="P:signal peptide processing"/>
    <property type="evidence" value="ECO:0007669"/>
    <property type="project" value="InterPro"/>
</dbReference>
<dbReference type="InterPro" id="IPR019758">
    <property type="entry name" value="Pept_S26A_signal_pept_1_CS"/>
</dbReference>
<evidence type="ECO:0000256" key="3">
    <source>
        <dbReference type="ARBA" id="ARBA00013208"/>
    </source>
</evidence>
<dbReference type="InterPro" id="IPR019533">
    <property type="entry name" value="Peptidase_S26"/>
</dbReference>
<dbReference type="SUPFAM" id="SSF51306">
    <property type="entry name" value="LexA/Signal peptidase"/>
    <property type="match status" value="1"/>
</dbReference>
<evidence type="ECO:0000259" key="7">
    <source>
        <dbReference type="Pfam" id="PF10502"/>
    </source>
</evidence>
<protein>
    <recommendedName>
        <fullName evidence="3">signal peptidase I</fullName>
        <ecNumber evidence="3">3.4.21.89</ecNumber>
    </recommendedName>
</protein>
<dbReference type="InterPro" id="IPR036286">
    <property type="entry name" value="LexA/Signal_pep-like_sf"/>
</dbReference>
<evidence type="ECO:0000256" key="4">
    <source>
        <dbReference type="ARBA" id="ARBA00022670"/>
    </source>
</evidence>
<dbReference type="Gene3D" id="2.10.109.10">
    <property type="entry name" value="Umud Fragment, subunit A"/>
    <property type="match status" value="1"/>
</dbReference>
<dbReference type="PROSITE" id="PS00501">
    <property type="entry name" value="SPASE_I_1"/>
    <property type="match status" value="1"/>
</dbReference>
<sequence length="302" mass="34564">MTIENAEAFFAWDVLTWLFVAMLLAIAIVLIDLLFFSAKSTTLTTLEASSEKKSSISKFFNFLIFLKFSRTESHSHRPKIVQWSIELFPVLLLVFVFRGFIFEPFRVPSNSMMPTLLTGDFILVNKFDYGLRLPIINTKIIEYSEPERGDVIVFRYPNYGRQAGYSGTDFIKRVIALPGDVVSYNKDRLTVNSKVIGQSKIGSYRGVDSGKGMTGYRHVRELIDLANHDILLHPMGYSPEFSKTTVPEGHYFVMGDNRAHSSDSRVWGYVPEEYILGKAIGIWLHWDWNHNTMQFSRIGGFD</sequence>
<dbReference type="InterPro" id="IPR000223">
    <property type="entry name" value="Pept_S26A_signal_pept_1"/>
</dbReference>
<name>A0A381Y4N3_9ZZZZ</name>
<dbReference type="InterPro" id="IPR019757">
    <property type="entry name" value="Pept_S26A_signal_pept_1_Lys-AS"/>
</dbReference>
<feature type="transmembrane region" description="Helical" evidence="6">
    <location>
        <begin position="80"/>
        <end position="101"/>
    </location>
</feature>
<reference evidence="8" key="1">
    <citation type="submission" date="2018-05" db="EMBL/GenBank/DDBJ databases">
        <authorList>
            <person name="Lanie J.A."/>
            <person name="Ng W.-L."/>
            <person name="Kazmierczak K.M."/>
            <person name="Andrzejewski T.M."/>
            <person name="Davidsen T.M."/>
            <person name="Wayne K.J."/>
            <person name="Tettelin H."/>
            <person name="Glass J.I."/>
            <person name="Rusch D."/>
            <person name="Podicherti R."/>
            <person name="Tsui H.-C.T."/>
            <person name="Winkler M.E."/>
        </authorList>
    </citation>
    <scope>NUCLEOTIDE SEQUENCE</scope>
</reference>
<evidence type="ECO:0000256" key="2">
    <source>
        <dbReference type="ARBA" id="ARBA00009370"/>
    </source>
</evidence>
<dbReference type="PANTHER" id="PTHR43390">
    <property type="entry name" value="SIGNAL PEPTIDASE I"/>
    <property type="match status" value="1"/>
</dbReference>
<dbReference type="GO" id="GO:0016020">
    <property type="term" value="C:membrane"/>
    <property type="evidence" value="ECO:0007669"/>
    <property type="project" value="InterPro"/>
</dbReference>
<keyword evidence="5" id="KW-0378">Hydrolase</keyword>
<evidence type="ECO:0000256" key="1">
    <source>
        <dbReference type="ARBA" id="ARBA00000677"/>
    </source>
</evidence>
<keyword evidence="6" id="KW-0472">Membrane</keyword>